<dbReference type="InterPro" id="IPR029058">
    <property type="entry name" value="AB_hydrolase_fold"/>
</dbReference>
<dbReference type="PRINTS" id="PR00111">
    <property type="entry name" value="ABHYDROLASE"/>
</dbReference>
<name>A0A516IR04_9SPHN</name>
<keyword evidence="2" id="KW-0378">Hydrolase</keyword>
<evidence type="ECO:0000313" key="3">
    <source>
        <dbReference type="Proteomes" id="UP000321857"/>
    </source>
</evidence>
<organism evidence="2 3">
    <name type="scientific">Sphingomonas xanthus</name>
    <dbReference type="NCBI Taxonomy" id="2594473"/>
    <lineage>
        <taxon>Bacteria</taxon>
        <taxon>Pseudomonadati</taxon>
        <taxon>Pseudomonadota</taxon>
        <taxon>Alphaproteobacteria</taxon>
        <taxon>Sphingomonadales</taxon>
        <taxon>Sphingomonadaceae</taxon>
        <taxon>Sphingomonas</taxon>
    </lineage>
</organism>
<proteinExistence type="predicted"/>
<gene>
    <name evidence="2" type="ORF">FMM02_04820</name>
</gene>
<evidence type="ECO:0000313" key="2">
    <source>
        <dbReference type="EMBL" id="QDP19347.1"/>
    </source>
</evidence>
<dbReference type="PANTHER" id="PTHR43433">
    <property type="entry name" value="HYDROLASE, ALPHA/BETA FOLD FAMILY PROTEIN"/>
    <property type="match status" value="1"/>
</dbReference>
<dbReference type="SUPFAM" id="SSF53474">
    <property type="entry name" value="alpha/beta-Hydrolases"/>
    <property type="match status" value="1"/>
</dbReference>
<dbReference type="InterPro" id="IPR050471">
    <property type="entry name" value="AB_hydrolase"/>
</dbReference>
<dbReference type="KEGG" id="sxa:FMM02_04820"/>
<protein>
    <submittedName>
        <fullName evidence="2">Alpha/beta fold hydrolase</fullName>
    </submittedName>
</protein>
<dbReference type="EMBL" id="CP041659">
    <property type="protein sequence ID" value="QDP19347.1"/>
    <property type="molecule type" value="Genomic_DNA"/>
</dbReference>
<dbReference type="InterPro" id="IPR000073">
    <property type="entry name" value="AB_hydrolase_1"/>
</dbReference>
<dbReference type="GO" id="GO:0016787">
    <property type="term" value="F:hydrolase activity"/>
    <property type="evidence" value="ECO:0007669"/>
    <property type="project" value="UniProtKB-KW"/>
</dbReference>
<evidence type="ECO:0000259" key="1">
    <source>
        <dbReference type="Pfam" id="PF12697"/>
    </source>
</evidence>
<keyword evidence="3" id="KW-1185">Reference proteome</keyword>
<accession>A0A516IR04</accession>
<dbReference type="OrthoDB" id="9798888at2"/>
<dbReference type="PANTHER" id="PTHR43433:SF1">
    <property type="entry name" value="BLL5160 PROTEIN"/>
    <property type="match status" value="1"/>
</dbReference>
<dbReference type="Gene3D" id="3.40.50.1820">
    <property type="entry name" value="alpha/beta hydrolase"/>
    <property type="match status" value="1"/>
</dbReference>
<dbReference type="Pfam" id="PF12697">
    <property type="entry name" value="Abhydrolase_6"/>
    <property type="match status" value="1"/>
</dbReference>
<sequence>MSLWLQSCGRRARCDTMASIMTASGRIGFEEAGGGPATPIIFLHGVGSDKSVWQAQLAHFGKIRRSVAFDYPGYGESELLADATRDDFAKAILAAMDRLDIAKAHVCGLSLGGVVALAMHHAAPDRCSSLIIADSFAVHPDGQAIHDRSVAASRAMTMGELANARAGLLLGSQATPELRGEIIATMGRINPAAYRLGAAAVWLANQCDRARAVDVPTLILVGVEDMITPPALSQDLQAMIAQSQLVEIVGAGHLANVEQSARFNGAIESFFASLGN</sequence>
<reference evidence="2 3" key="1">
    <citation type="submission" date="2019-07" db="EMBL/GenBank/DDBJ databases">
        <title>Sphingomonas AE3 Genome sequencing and assembly.</title>
        <authorList>
            <person name="Kim H."/>
        </authorList>
    </citation>
    <scope>NUCLEOTIDE SEQUENCE [LARGE SCALE GENOMIC DNA]</scope>
    <source>
        <strain evidence="2 3">AE3</strain>
    </source>
</reference>
<dbReference type="AlphaFoldDB" id="A0A516IR04"/>
<dbReference type="Proteomes" id="UP000321857">
    <property type="component" value="Chromosome"/>
</dbReference>
<feature type="domain" description="AB hydrolase-1" evidence="1">
    <location>
        <begin position="40"/>
        <end position="264"/>
    </location>
</feature>